<evidence type="ECO:0000259" key="3">
    <source>
        <dbReference type="Pfam" id="PF25973"/>
    </source>
</evidence>
<comment type="caution">
    <text evidence="4">The sequence shown here is derived from an EMBL/GenBank/DDBJ whole genome shotgun (WGS) entry which is preliminary data.</text>
</comment>
<evidence type="ECO:0000313" key="4">
    <source>
        <dbReference type="EMBL" id="SMP09668.1"/>
    </source>
</evidence>
<dbReference type="PANTHER" id="PTHR30438">
    <property type="entry name" value="36 KDA ANTIGEN-RELATED"/>
    <property type="match status" value="1"/>
</dbReference>
<organism evidence="4 5">
    <name type="scientific">Venenivibrio stagnispumantis</name>
    <dbReference type="NCBI Taxonomy" id="407998"/>
    <lineage>
        <taxon>Bacteria</taxon>
        <taxon>Pseudomonadati</taxon>
        <taxon>Aquificota</taxon>
        <taxon>Aquificia</taxon>
        <taxon>Aquificales</taxon>
        <taxon>Hydrogenothermaceae</taxon>
        <taxon>Venenivibrio</taxon>
    </lineage>
</organism>
<feature type="transmembrane region" description="Helical" evidence="2">
    <location>
        <begin position="7"/>
        <end position="26"/>
    </location>
</feature>
<dbReference type="InterPro" id="IPR058647">
    <property type="entry name" value="BSH_CzcB-like"/>
</dbReference>
<sequence length="386" mass="43515">MVQIFKKYLTAILVLSLFLISSYLIYKKLYVKELPPNIIIGTGKIDGDLTNINTKYVGRIKKIFVNEGDKIEKGQIIAIIESKEYEAQYKAIQFQIEAKKKMLESQNIELNIAKGILPEDTEKAKASLELRKSAIKELEKNIDTLEKVVEQDKKDYERYKNLLEKGLIPKEKFEKIELQLKKDINQLNALLDKKQQLIAEINISESNLKQSIQNLKKIDELEKSILALKDEINTLEAQKEQIEAILEEMKIISPLNGYVIDKIANEGEVLGAGMAVITAVNQDDLYLKMFVDTIENGKIKLGDKGVIFLDSNPDMPIPAVVVKISQKAEFTPKEVAVKEDRIQRVFAVHLKPVSPNPLLKLGIPAIGVISIDGKGLPKSLKDIPEI</sequence>
<evidence type="ECO:0000256" key="2">
    <source>
        <dbReference type="SAM" id="Phobius"/>
    </source>
</evidence>
<dbReference type="PANTHER" id="PTHR30438:SF2">
    <property type="entry name" value="MEMBRANE PROTEIN"/>
    <property type="match status" value="1"/>
</dbReference>
<protein>
    <submittedName>
        <fullName evidence="4">HlyD family secretion protein</fullName>
    </submittedName>
</protein>
<dbReference type="RefSeq" id="WP_265134653.1">
    <property type="nucleotide sequence ID" value="NZ_FXTX01000007.1"/>
</dbReference>
<keyword evidence="2" id="KW-0472">Membrane</keyword>
<proteinExistence type="predicted"/>
<evidence type="ECO:0000313" key="5">
    <source>
        <dbReference type="Proteomes" id="UP001157947"/>
    </source>
</evidence>
<dbReference type="GO" id="GO:0005886">
    <property type="term" value="C:plasma membrane"/>
    <property type="evidence" value="ECO:0007669"/>
    <property type="project" value="TreeGrafter"/>
</dbReference>
<evidence type="ECO:0000256" key="1">
    <source>
        <dbReference type="SAM" id="Coils"/>
    </source>
</evidence>
<gene>
    <name evidence="4" type="ORF">SAMN06264868_1078</name>
</gene>
<dbReference type="Gene3D" id="2.40.30.170">
    <property type="match status" value="1"/>
</dbReference>
<dbReference type="SUPFAM" id="SSF51230">
    <property type="entry name" value="Single hybrid motif"/>
    <property type="match status" value="1"/>
</dbReference>
<keyword evidence="2" id="KW-0812">Transmembrane</keyword>
<dbReference type="EMBL" id="FXTX01000007">
    <property type="protein sequence ID" value="SMP09668.1"/>
    <property type="molecule type" value="Genomic_DNA"/>
</dbReference>
<keyword evidence="5" id="KW-1185">Reference proteome</keyword>
<dbReference type="Gene3D" id="2.40.50.100">
    <property type="match status" value="1"/>
</dbReference>
<reference evidence="4" key="1">
    <citation type="submission" date="2017-05" db="EMBL/GenBank/DDBJ databases">
        <authorList>
            <person name="Varghese N."/>
            <person name="Submissions S."/>
        </authorList>
    </citation>
    <scope>NUCLEOTIDE SEQUENCE</scope>
    <source>
        <strain evidence="4">DSM 18763</strain>
    </source>
</reference>
<keyword evidence="2" id="KW-1133">Transmembrane helix</keyword>
<feature type="coiled-coil region" evidence="1">
    <location>
        <begin position="128"/>
        <end position="252"/>
    </location>
</feature>
<dbReference type="PRINTS" id="PR01490">
    <property type="entry name" value="RTXTOXIND"/>
</dbReference>
<keyword evidence="1" id="KW-0175">Coiled coil</keyword>
<dbReference type="Proteomes" id="UP001157947">
    <property type="component" value="Unassembled WGS sequence"/>
</dbReference>
<accession>A0AA45WL02</accession>
<feature type="domain" description="CzcB-like barrel-sandwich hybrid" evidence="3">
    <location>
        <begin position="51"/>
        <end position="277"/>
    </location>
</feature>
<name>A0AA45WL02_9AQUI</name>
<dbReference type="Pfam" id="PF25973">
    <property type="entry name" value="BSH_CzcB"/>
    <property type="match status" value="1"/>
</dbReference>
<dbReference type="InterPro" id="IPR011053">
    <property type="entry name" value="Single_hybrid_motif"/>
</dbReference>
<dbReference type="AlphaFoldDB" id="A0AA45WL02"/>